<dbReference type="RefSeq" id="WP_068955644.1">
    <property type="nucleotide sequence ID" value="NZ_LGLV01000011.1"/>
</dbReference>
<gene>
    <name evidence="1" type="ORF">ADU59_18680</name>
</gene>
<reference evidence="1 2" key="1">
    <citation type="journal article" date="2016" name="Syst. Appl. Microbiol.">
        <title>Pararhizobium polonicum sp. nov. isolated from tumors on stone fruit rootstocks.</title>
        <authorList>
            <person name="Pulawska J."/>
            <person name="Kuzmanovic N."/>
            <person name="Willems A."/>
            <person name="Pothier J.F."/>
        </authorList>
    </citation>
    <scope>NUCLEOTIDE SEQUENCE [LARGE SCALE GENOMIC DNA]</scope>
    <source>
        <strain evidence="1 2">F5.1</strain>
    </source>
</reference>
<accession>A0A1C7NYZ2</accession>
<comment type="caution">
    <text evidence="1">The sequence shown here is derived from an EMBL/GenBank/DDBJ whole genome shotgun (WGS) entry which is preliminary data.</text>
</comment>
<dbReference type="Proteomes" id="UP000093111">
    <property type="component" value="Unassembled WGS sequence"/>
</dbReference>
<dbReference type="Pfam" id="PF10115">
    <property type="entry name" value="HlyU"/>
    <property type="match status" value="1"/>
</dbReference>
<evidence type="ECO:0000313" key="2">
    <source>
        <dbReference type="Proteomes" id="UP000093111"/>
    </source>
</evidence>
<dbReference type="InterPro" id="IPR018772">
    <property type="entry name" value="Transcription_activator_HlyU"/>
</dbReference>
<dbReference type="AlphaFoldDB" id="A0A1C7NYZ2"/>
<name>A0A1C7NYZ2_9HYPH</name>
<dbReference type="EMBL" id="LGLV01000011">
    <property type="protein sequence ID" value="OBZ94199.1"/>
    <property type="molecule type" value="Genomic_DNA"/>
</dbReference>
<protein>
    <submittedName>
        <fullName evidence="1">Transcriptional activator HlyU</fullName>
    </submittedName>
</protein>
<sequence>MASFLSKLFGFSGGSSAEASASSGKTETYGDCLIRATPMREGAQFRLAGSIEKEVDGAVRVRTFIRADVFSSEQDVIDATLRKAHQIIDQHGPSLFSDDVASRQI</sequence>
<keyword evidence="2" id="KW-1185">Reference proteome</keyword>
<proteinExistence type="predicted"/>
<organism evidence="1 2">
    <name type="scientific">Pararhizobium polonicum</name>
    <dbReference type="NCBI Taxonomy" id="1612624"/>
    <lineage>
        <taxon>Bacteria</taxon>
        <taxon>Pseudomonadati</taxon>
        <taxon>Pseudomonadota</taxon>
        <taxon>Alphaproteobacteria</taxon>
        <taxon>Hyphomicrobiales</taxon>
        <taxon>Rhizobiaceae</taxon>
        <taxon>Rhizobium/Agrobacterium group</taxon>
        <taxon>Pararhizobium</taxon>
    </lineage>
</organism>
<evidence type="ECO:0000313" key="1">
    <source>
        <dbReference type="EMBL" id="OBZ94199.1"/>
    </source>
</evidence>
<dbReference type="PATRIC" id="fig|1612624.7.peg.5686"/>
<dbReference type="OrthoDB" id="9800971at2"/>
<dbReference type="STRING" id="1612624.ADU59_18680"/>